<reference evidence="2 3" key="1">
    <citation type="submission" date="2018-04" db="EMBL/GenBank/DDBJ databases">
        <title>Novel actinobacteria from marine sediment.</title>
        <authorList>
            <person name="Ng Z.Y."/>
            <person name="Tan G.Y.A."/>
        </authorList>
    </citation>
    <scope>NUCLEOTIDE SEQUENCE [LARGE SCALE GENOMIC DNA]</scope>
    <source>
        <strain evidence="2 3">TPS81</strain>
    </source>
</reference>
<dbReference type="Proteomes" id="UP000253318">
    <property type="component" value="Unassembled WGS sequence"/>
</dbReference>
<gene>
    <name evidence="2" type="ORF">DEF24_04760</name>
</gene>
<evidence type="ECO:0000313" key="2">
    <source>
        <dbReference type="EMBL" id="RCV61263.1"/>
    </source>
</evidence>
<keyword evidence="3" id="KW-1185">Reference proteome</keyword>
<evidence type="ECO:0000256" key="1">
    <source>
        <dbReference type="SAM" id="MobiDB-lite"/>
    </source>
</evidence>
<dbReference type="AlphaFoldDB" id="A0A368T9J7"/>
<accession>A0A368T9J7</accession>
<dbReference type="EMBL" id="QEIN01000023">
    <property type="protein sequence ID" value="RCV61263.1"/>
    <property type="molecule type" value="Genomic_DNA"/>
</dbReference>
<proteinExistence type="predicted"/>
<evidence type="ECO:0008006" key="4">
    <source>
        <dbReference type="Google" id="ProtNLM"/>
    </source>
</evidence>
<name>A0A368T9J7_9ACTN</name>
<organism evidence="2 3">
    <name type="scientific">Marinitenerispora sediminis</name>
    <dbReference type="NCBI Taxonomy" id="1931232"/>
    <lineage>
        <taxon>Bacteria</taxon>
        <taxon>Bacillati</taxon>
        <taxon>Actinomycetota</taxon>
        <taxon>Actinomycetes</taxon>
        <taxon>Streptosporangiales</taxon>
        <taxon>Nocardiopsidaceae</taxon>
        <taxon>Marinitenerispora</taxon>
    </lineage>
</organism>
<dbReference type="OrthoDB" id="3436416at2"/>
<evidence type="ECO:0000313" key="3">
    <source>
        <dbReference type="Proteomes" id="UP000253318"/>
    </source>
</evidence>
<sequence length="182" mass="19054">MSTPARPQPRVHARDTAEAPPRPAASALDEIGDLVMAGQRSGYAHLAGRARPTVGQLLTAARSAAHALSRPSLWPRRHGFWQLAPRTVRRGASGRMRVTVVALEPDEFVSLASAPEGRAAGPGADLLYLAHGRAHLVATAPNGALLAVRRLAGGRARALGANSEHQLVNTGTRTAVVVRVTG</sequence>
<comment type="caution">
    <text evidence="2">The sequence shown here is derived from an EMBL/GenBank/DDBJ whole genome shotgun (WGS) entry which is preliminary data.</text>
</comment>
<protein>
    <recommendedName>
        <fullName evidence="4">Cysteine dioxygenase</fullName>
    </recommendedName>
</protein>
<feature type="region of interest" description="Disordered" evidence="1">
    <location>
        <begin position="1"/>
        <end position="24"/>
    </location>
</feature>